<dbReference type="AlphaFoldDB" id="A0A1B7TB49"/>
<feature type="domain" description="Ubiquitin-like protease family profile" evidence="6">
    <location>
        <begin position="343"/>
        <end position="501"/>
    </location>
</feature>
<proteinExistence type="inferred from homology"/>
<evidence type="ECO:0000259" key="6">
    <source>
        <dbReference type="PROSITE" id="PS50600"/>
    </source>
</evidence>
<evidence type="ECO:0000313" key="8">
    <source>
        <dbReference type="Proteomes" id="UP000092321"/>
    </source>
</evidence>
<dbReference type="EMBL" id="LXPE01000032">
    <property type="protein sequence ID" value="OBA25943.1"/>
    <property type="molecule type" value="Genomic_DNA"/>
</dbReference>
<dbReference type="InterPro" id="IPR038765">
    <property type="entry name" value="Papain-like_cys_pep_sf"/>
</dbReference>
<dbReference type="Gene3D" id="1.10.418.20">
    <property type="match status" value="1"/>
</dbReference>
<evidence type="ECO:0000256" key="1">
    <source>
        <dbReference type="ARBA" id="ARBA00005234"/>
    </source>
</evidence>
<keyword evidence="8" id="KW-1185">Reference proteome</keyword>
<dbReference type="InterPro" id="IPR003653">
    <property type="entry name" value="Peptidase_C48_C"/>
</dbReference>
<dbReference type="PROSITE" id="PS50600">
    <property type="entry name" value="ULP_PROTEASE"/>
    <property type="match status" value="1"/>
</dbReference>
<feature type="region of interest" description="Disordered" evidence="5">
    <location>
        <begin position="1"/>
        <end position="30"/>
    </location>
</feature>
<dbReference type="GO" id="GO:0006508">
    <property type="term" value="P:proteolysis"/>
    <property type="evidence" value="ECO:0007669"/>
    <property type="project" value="UniProtKB-KW"/>
</dbReference>
<reference evidence="8" key="1">
    <citation type="journal article" date="2016" name="Proc. Natl. Acad. Sci. U.S.A.">
        <title>Comparative genomics of biotechnologically important yeasts.</title>
        <authorList>
            <person name="Riley R."/>
            <person name="Haridas S."/>
            <person name="Wolfe K.H."/>
            <person name="Lopes M.R."/>
            <person name="Hittinger C.T."/>
            <person name="Goeker M."/>
            <person name="Salamov A.A."/>
            <person name="Wisecaver J.H."/>
            <person name="Long T.M."/>
            <person name="Calvey C.H."/>
            <person name="Aerts A.L."/>
            <person name="Barry K.W."/>
            <person name="Choi C."/>
            <person name="Clum A."/>
            <person name="Coughlan A.Y."/>
            <person name="Deshpande S."/>
            <person name="Douglass A.P."/>
            <person name="Hanson S.J."/>
            <person name="Klenk H.-P."/>
            <person name="LaButti K.M."/>
            <person name="Lapidus A."/>
            <person name="Lindquist E.A."/>
            <person name="Lipzen A.M."/>
            <person name="Meier-Kolthoff J.P."/>
            <person name="Ohm R.A."/>
            <person name="Otillar R.P."/>
            <person name="Pangilinan J.L."/>
            <person name="Peng Y."/>
            <person name="Rokas A."/>
            <person name="Rosa C.A."/>
            <person name="Scheuner C."/>
            <person name="Sibirny A.A."/>
            <person name="Slot J.C."/>
            <person name="Stielow J.B."/>
            <person name="Sun H."/>
            <person name="Kurtzman C.P."/>
            <person name="Blackwell M."/>
            <person name="Grigoriev I.V."/>
            <person name="Jeffries T.W."/>
        </authorList>
    </citation>
    <scope>NUCLEOTIDE SEQUENCE [LARGE SCALE GENOMIC DNA]</scope>
    <source>
        <strain evidence="8">NRRL Y-1626</strain>
    </source>
</reference>
<accession>A0A1B7TB49</accession>
<dbReference type="Proteomes" id="UP000092321">
    <property type="component" value="Unassembled WGS sequence"/>
</dbReference>
<dbReference type="FunFam" id="3.30.310.130:FF:000008">
    <property type="entry name" value="Ubiquitin-like-specific protease 1"/>
    <property type="match status" value="1"/>
</dbReference>
<feature type="compositionally biased region" description="Polar residues" evidence="5">
    <location>
        <begin position="19"/>
        <end position="30"/>
    </location>
</feature>
<dbReference type="Gene3D" id="3.30.310.130">
    <property type="entry name" value="Ubiquitin-related"/>
    <property type="match status" value="1"/>
</dbReference>
<comment type="caution">
    <text evidence="7">The sequence shown here is derived from an EMBL/GenBank/DDBJ whole genome shotgun (WGS) entry which is preliminary data.</text>
</comment>
<feature type="compositionally biased region" description="Low complexity" evidence="5">
    <location>
        <begin position="58"/>
        <end position="90"/>
    </location>
</feature>
<protein>
    <submittedName>
        <fullName evidence="7">Cysteine proteinase</fullName>
    </submittedName>
</protein>
<dbReference type="OrthoDB" id="3972426at2759"/>
<name>A0A1B7TB49_9ASCO</name>
<organism evidence="7 8">
    <name type="scientific">Hanseniaspora valbyensis NRRL Y-1626</name>
    <dbReference type="NCBI Taxonomy" id="766949"/>
    <lineage>
        <taxon>Eukaryota</taxon>
        <taxon>Fungi</taxon>
        <taxon>Dikarya</taxon>
        <taxon>Ascomycota</taxon>
        <taxon>Saccharomycotina</taxon>
        <taxon>Saccharomycetes</taxon>
        <taxon>Saccharomycodales</taxon>
        <taxon>Saccharomycodaceae</taxon>
        <taxon>Hanseniaspora</taxon>
    </lineage>
</organism>
<feature type="region of interest" description="Disordered" evidence="5">
    <location>
        <begin position="57"/>
        <end position="90"/>
    </location>
</feature>
<gene>
    <name evidence="7" type="ORF">HANVADRAFT_53543</name>
</gene>
<keyword evidence="3" id="KW-0378">Hydrolase</keyword>
<dbReference type="PANTHER" id="PTHR12606">
    <property type="entry name" value="SENTRIN/SUMO-SPECIFIC PROTEASE"/>
    <property type="match status" value="1"/>
</dbReference>
<comment type="similarity">
    <text evidence="1">Belongs to the peptidase C48 family.</text>
</comment>
<evidence type="ECO:0000256" key="4">
    <source>
        <dbReference type="ARBA" id="ARBA00022807"/>
    </source>
</evidence>
<sequence length="530" mass="62167">MAISSLEIPKTRNNNNNNSQTDNSMGNIFSINNEPTKQALWQKIVHYFIPYEQTVEYSRTSSPSSSRSSSRASSSSSSHENNNNNYNSFNLDQNIKHKRKYDLDEHLNLRTPTKARKIDFNESTKDLRVKIGANKIQQNNNSNERNVFNFSKISIKNPDRKNKNYKTGYKLLKYKRSQNQDNDSSNDIWRSLSFMHQNQDAKVPTLQKDLSHLDNDPINSKMINSIKATYQNTVNKKSNISSNDDDDEDVIFISERKIPVYEKLNKKYNDRLVFDKKYFELVYQKYLSVCEDQKKERDELLTSKIVSKETILPKLSEKQLTQIRKEFNKSTRQTVRLSNRFKIDIYNTDLATLKPGQWLNSTIIEYFLKTLEAENDKLVAFSPFFITKLSNDGFNSVRRWLKMKKKDIMNLDKILIPINLNENHWVCSMVDFRKKQIVYLDSICNNKNRSSFIYLERIKEYVIKQSDNKIGQDFEIKHLECPQQNNGFDCGIFVLMNLLQLAKDFPFILTQKDASSFRYHIANEILTHGV</sequence>
<evidence type="ECO:0000313" key="7">
    <source>
        <dbReference type="EMBL" id="OBA25943.1"/>
    </source>
</evidence>
<dbReference type="SUPFAM" id="SSF54001">
    <property type="entry name" value="Cysteine proteinases"/>
    <property type="match status" value="1"/>
</dbReference>
<dbReference type="GO" id="GO:0016926">
    <property type="term" value="P:protein desumoylation"/>
    <property type="evidence" value="ECO:0007669"/>
    <property type="project" value="TreeGrafter"/>
</dbReference>
<evidence type="ECO:0000256" key="5">
    <source>
        <dbReference type="SAM" id="MobiDB-lite"/>
    </source>
</evidence>
<keyword evidence="4" id="KW-0788">Thiol protease</keyword>
<dbReference type="Pfam" id="PF02902">
    <property type="entry name" value="Peptidase_C48"/>
    <property type="match status" value="1"/>
</dbReference>
<keyword evidence="2" id="KW-0645">Protease</keyword>
<evidence type="ECO:0000256" key="2">
    <source>
        <dbReference type="ARBA" id="ARBA00022670"/>
    </source>
</evidence>
<dbReference type="PANTHER" id="PTHR12606:SF154">
    <property type="entry name" value="UBIQUITIN-LIKE-SPECIFIC PROTEASE 1"/>
    <property type="match status" value="1"/>
</dbReference>
<evidence type="ECO:0000256" key="3">
    <source>
        <dbReference type="ARBA" id="ARBA00022801"/>
    </source>
</evidence>
<dbReference type="GO" id="GO:0016929">
    <property type="term" value="F:deSUMOylase activity"/>
    <property type="evidence" value="ECO:0007669"/>
    <property type="project" value="TreeGrafter"/>
</dbReference>
<dbReference type="GO" id="GO:0005634">
    <property type="term" value="C:nucleus"/>
    <property type="evidence" value="ECO:0007669"/>
    <property type="project" value="TreeGrafter"/>
</dbReference>